<gene>
    <name evidence="8" type="ORF">GCM10023215_11050</name>
</gene>
<reference evidence="9" key="1">
    <citation type="journal article" date="2019" name="Int. J. Syst. Evol. Microbiol.">
        <title>The Global Catalogue of Microorganisms (GCM) 10K type strain sequencing project: providing services to taxonomists for standard genome sequencing and annotation.</title>
        <authorList>
            <consortium name="The Broad Institute Genomics Platform"/>
            <consortium name="The Broad Institute Genome Sequencing Center for Infectious Disease"/>
            <person name="Wu L."/>
            <person name="Ma J."/>
        </authorList>
    </citation>
    <scope>NUCLEOTIDE SEQUENCE [LARGE SCALE GENOMIC DNA]</scope>
    <source>
        <strain evidence="9">JCM 18055</strain>
    </source>
</reference>
<feature type="region of interest" description="Disordered" evidence="5">
    <location>
        <begin position="181"/>
        <end position="227"/>
    </location>
</feature>
<dbReference type="NCBIfam" id="NF010238">
    <property type="entry name" value="PRK13685.1"/>
    <property type="match status" value="1"/>
</dbReference>
<name>A0ABP8W4D1_9PSEU</name>
<evidence type="ECO:0000259" key="7">
    <source>
        <dbReference type="PROSITE" id="PS50234"/>
    </source>
</evidence>
<keyword evidence="4 6" id="KW-0472">Membrane</keyword>
<evidence type="ECO:0000313" key="9">
    <source>
        <dbReference type="Proteomes" id="UP001500325"/>
    </source>
</evidence>
<dbReference type="NCBIfam" id="TIGR02226">
    <property type="entry name" value="two_anch"/>
    <property type="match status" value="1"/>
</dbReference>
<dbReference type="PROSITE" id="PS50234">
    <property type="entry name" value="VWFA"/>
    <property type="match status" value="1"/>
</dbReference>
<dbReference type="InterPro" id="IPR024163">
    <property type="entry name" value="Aerotolerance_reg_N"/>
</dbReference>
<dbReference type="SUPFAM" id="SSF53300">
    <property type="entry name" value="vWA-like"/>
    <property type="match status" value="1"/>
</dbReference>
<evidence type="ECO:0000256" key="6">
    <source>
        <dbReference type="SAM" id="Phobius"/>
    </source>
</evidence>
<dbReference type="Pfam" id="PF13519">
    <property type="entry name" value="VWA_2"/>
    <property type="match status" value="1"/>
</dbReference>
<sequence length="337" mass="35421">MTFASPWWLLGLLIVAALVAGYLVLLRRRRRDVVRFTNLELLEKVAPRRPGWYRHLPAAALITALAVLTVALAGPQAEAKVPRNRATVMLVIDVSLSMQATDVEPTRLAAAQAAAKAFADQLTPGINLGLVSFAGTAAVLVSPTTDRNSVKRAVDSLKLSESTATGEAIFASMQSIESFSQSVAGSGGSGGPDGSGGEEPPPPARIVLMSDGKQTVPGPDGENEPRGSFTAARQAAEAKIPVSTISFGTEYGTIDIEGGRTRVAVDDASMKQIADLSGGQFFTAASEDELRRVYADLSEQIGYEVRRVDTSRPWLAGGALLLVVGLGSGLLLGRRLP</sequence>
<feature type="compositionally biased region" description="Gly residues" evidence="5">
    <location>
        <begin position="185"/>
        <end position="197"/>
    </location>
</feature>
<keyword evidence="3 6" id="KW-1133">Transmembrane helix</keyword>
<evidence type="ECO:0000256" key="4">
    <source>
        <dbReference type="ARBA" id="ARBA00023136"/>
    </source>
</evidence>
<keyword evidence="1" id="KW-1003">Cell membrane</keyword>
<dbReference type="Pfam" id="PF07584">
    <property type="entry name" value="BatA"/>
    <property type="match status" value="1"/>
</dbReference>
<dbReference type="RefSeq" id="WP_345378781.1">
    <property type="nucleotide sequence ID" value="NZ_BAABIC010000003.1"/>
</dbReference>
<organism evidence="8 9">
    <name type="scientific">Pseudonocardia yuanmonensis</name>
    <dbReference type="NCBI Taxonomy" id="1095914"/>
    <lineage>
        <taxon>Bacteria</taxon>
        <taxon>Bacillati</taxon>
        <taxon>Actinomycetota</taxon>
        <taxon>Actinomycetes</taxon>
        <taxon>Pseudonocardiales</taxon>
        <taxon>Pseudonocardiaceae</taxon>
        <taxon>Pseudonocardia</taxon>
    </lineage>
</organism>
<keyword evidence="9" id="KW-1185">Reference proteome</keyword>
<dbReference type="InterPro" id="IPR002035">
    <property type="entry name" value="VWF_A"/>
</dbReference>
<keyword evidence="2 6" id="KW-0812">Transmembrane</keyword>
<feature type="transmembrane region" description="Helical" evidence="6">
    <location>
        <begin position="314"/>
        <end position="333"/>
    </location>
</feature>
<feature type="transmembrane region" description="Helical" evidence="6">
    <location>
        <begin position="6"/>
        <end position="26"/>
    </location>
</feature>
<dbReference type="Gene3D" id="3.40.50.410">
    <property type="entry name" value="von Willebrand factor, type A domain"/>
    <property type="match status" value="1"/>
</dbReference>
<proteinExistence type="predicted"/>
<dbReference type="InterPro" id="IPR050768">
    <property type="entry name" value="UPF0353/GerABKA_families"/>
</dbReference>
<dbReference type="InterPro" id="IPR011933">
    <property type="entry name" value="Double_TM_dom"/>
</dbReference>
<accession>A0ABP8W4D1</accession>
<evidence type="ECO:0000256" key="3">
    <source>
        <dbReference type="ARBA" id="ARBA00022989"/>
    </source>
</evidence>
<dbReference type="InterPro" id="IPR036465">
    <property type="entry name" value="vWFA_dom_sf"/>
</dbReference>
<evidence type="ECO:0000313" key="8">
    <source>
        <dbReference type="EMBL" id="GAA4679656.1"/>
    </source>
</evidence>
<comment type="caution">
    <text evidence="8">The sequence shown here is derived from an EMBL/GenBank/DDBJ whole genome shotgun (WGS) entry which is preliminary data.</text>
</comment>
<dbReference type="EMBL" id="BAABIC010000003">
    <property type="protein sequence ID" value="GAA4679656.1"/>
    <property type="molecule type" value="Genomic_DNA"/>
</dbReference>
<feature type="transmembrane region" description="Helical" evidence="6">
    <location>
        <begin position="56"/>
        <end position="74"/>
    </location>
</feature>
<dbReference type="SMART" id="SM00327">
    <property type="entry name" value="VWA"/>
    <property type="match status" value="1"/>
</dbReference>
<dbReference type="PANTHER" id="PTHR22550">
    <property type="entry name" value="SPORE GERMINATION PROTEIN"/>
    <property type="match status" value="1"/>
</dbReference>
<evidence type="ECO:0000256" key="1">
    <source>
        <dbReference type="ARBA" id="ARBA00022475"/>
    </source>
</evidence>
<feature type="domain" description="VWFA" evidence="7">
    <location>
        <begin position="87"/>
        <end position="297"/>
    </location>
</feature>
<evidence type="ECO:0000256" key="2">
    <source>
        <dbReference type="ARBA" id="ARBA00022692"/>
    </source>
</evidence>
<dbReference type="Proteomes" id="UP001500325">
    <property type="component" value="Unassembled WGS sequence"/>
</dbReference>
<evidence type="ECO:0000256" key="5">
    <source>
        <dbReference type="SAM" id="MobiDB-lite"/>
    </source>
</evidence>
<dbReference type="PANTHER" id="PTHR22550:SF5">
    <property type="entry name" value="LEUCINE ZIPPER PROTEIN 4"/>
    <property type="match status" value="1"/>
</dbReference>
<protein>
    <submittedName>
        <fullName evidence="8">VWA domain-containing protein</fullName>
    </submittedName>
</protein>